<dbReference type="EMBL" id="JADFTS010000008">
    <property type="protein sequence ID" value="KAF9592107.1"/>
    <property type="molecule type" value="Genomic_DNA"/>
</dbReference>
<evidence type="ECO:0000259" key="2">
    <source>
        <dbReference type="Pfam" id="PF00814"/>
    </source>
</evidence>
<gene>
    <name evidence="3" type="ORF">IFM89_011945</name>
</gene>
<dbReference type="InterPro" id="IPR000905">
    <property type="entry name" value="Gcp-like_dom"/>
</dbReference>
<proteinExistence type="predicted"/>
<dbReference type="GO" id="GO:0005739">
    <property type="term" value="C:mitochondrion"/>
    <property type="evidence" value="ECO:0007669"/>
    <property type="project" value="TreeGrafter"/>
</dbReference>
<dbReference type="Gene3D" id="3.30.420.40">
    <property type="match status" value="1"/>
</dbReference>
<dbReference type="OrthoDB" id="10259622at2759"/>
<sequence>GHNLLVLARDLGNYVQLGTTIDDAIGEAYDKTARWLGLDMRKGGGSALEQLAREGNSQSIKFSVPMKQHKDCNFSYAGLKTQARLAIEAKNMPNSTMICSCKMGLHGEEVVSMTVEGPPPPGESRAKAVGAGGVMIGPGLGRAVGTGIPTAPLVQAQPGLSGPIRDIGGLAPGMMQPQISRPPIPNMIAPPMNYPRPPPGQMPPSYPGQQPQQMGRGPPPPMFRPGGPPRPFQMPPQQFGQWPMPPPQQMMREPPPSPRPGMQGQQPPRPGMPPPPGQGILVFRPGMPPPPPNQQQHQQ</sequence>
<name>A0A835H5J6_9MAGN</name>
<keyword evidence="4" id="KW-1185">Reference proteome</keyword>
<feature type="compositionally biased region" description="Low complexity" evidence="1">
    <location>
        <begin position="207"/>
        <end position="216"/>
    </location>
</feature>
<feature type="compositionally biased region" description="Pro residues" evidence="1">
    <location>
        <begin position="267"/>
        <end position="277"/>
    </location>
</feature>
<accession>A0A835H5J6</accession>
<dbReference type="PANTHER" id="PTHR11735">
    <property type="entry name" value="TRNA N6-ADENOSINE THREONYLCARBAMOYLTRANSFERASE"/>
    <property type="match status" value="1"/>
</dbReference>
<feature type="domain" description="Gcp-like" evidence="2">
    <location>
        <begin position="1"/>
        <end position="87"/>
    </location>
</feature>
<protein>
    <recommendedName>
        <fullName evidence="2">Gcp-like domain-containing protein</fullName>
    </recommendedName>
</protein>
<feature type="non-terminal residue" evidence="3">
    <location>
        <position position="299"/>
    </location>
</feature>
<dbReference type="Pfam" id="PF00814">
    <property type="entry name" value="TsaD"/>
    <property type="match status" value="1"/>
</dbReference>
<comment type="caution">
    <text evidence="3">The sequence shown here is derived from an EMBL/GenBank/DDBJ whole genome shotgun (WGS) entry which is preliminary data.</text>
</comment>
<evidence type="ECO:0000313" key="4">
    <source>
        <dbReference type="Proteomes" id="UP000631114"/>
    </source>
</evidence>
<dbReference type="Proteomes" id="UP000631114">
    <property type="component" value="Unassembled WGS sequence"/>
</dbReference>
<dbReference type="AlphaFoldDB" id="A0A835H5J6"/>
<evidence type="ECO:0000256" key="1">
    <source>
        <dbReference type="SAM" id="MobiDB-lite"/>
    </source>
</evidence>
<reference evidence="3 4" key="1">
    <citation type="submission" date="2020-10" db="EMBL/GenBank/DDBJ databases">
        <title>The Coptis chinensis genome and diversification of protoberbering-type alkaloids.</title>
        <authorList>
            <person name="Wang B."/>
            <person name="Shu S."/>
            <person name="Song C."/>
            <person name="Liu Y."/>
        </authorList>
    </citation>
    <scope>NUCLEOTIDE SEQUENCE [LARGE SCALE GENOMIC DNA]</scope>
    <source>
        <strain evidence="3">HL-2020</strain>
        <tissue evidence="3">Leaf</tissue>
    </source>
</reference>
<feature type="compositionally biased region" description="Pro residues" evidence="1">
    <location>
        <begin position="217"/>
        <end position="234"/>
    </location>
</feature>
<dbReference type="PRINTS" id="PR00789">
    <property type="entry name" value="OSIALOPTASE"/>
</dbReference>
<feature type="compositionally biased region" description="Pro residues" evidence="1">
    <location>
        <begin position="192"/>
        <end position="206"/>
    </location>
</feature>
<organism evidence="3 4">
    <name type="scientific">Coptis chinensis</name>
    <dbReference type="NCBI Taxonomy" id="261450"/>
    <lineage>
        <taxon>Eukaryota</taxon>
        <taxon>Viridiplantae</taxon>
        <taxon>Streptophyta</taxon>
        <taxon>Embryophyta</taxon>
        <taxon>Tracheophyta</taxon>
        <taxon>Spermatophyta</taxon>
        <taxon>Magnoliopsida</taxon>
        <taxon>Ranunculales</taxon>
        <taxon>Ranunculaceae</taxon>
        <taxon>Coptidoideae</taxon>
        <taxon>Coptis</taxon>
    </lineage>
</organism>
<dbReference type="InterPro" id="IPR017861">
    <property type="entry name" value="KAE1/TsaD"/>
</dbReference>
<feature type="compositionally biased region" description="Pro residues" evidence="1">
    <location>
        <begin position="243"/>
        <end position="259"/>
    </location>
</feature>
<feature type="region of interest" description="Disordered" evidence="1">
    <location>
        <begin position="189"/>
        <end position="299"/>
    </location>
</feature>
<dbReference type="PANTHER" id="PTHR11735:SF6">
    <property type="entry name" value="TRNA N6-ADENOSINE THREONYLCARBAMOYLTRANSFERASE, MITOCHONDRIAL"/>
    <property type="match status" value="1"/>
</dbReference>
<evidence type="ECO:0000313" key="3">
    <source>
        <dbReference type="EMBL" id="KAF9592107.1"/>
    </source>
</evidence>